<comment type="caution">
    <text evidence="7">The sequence shown here is derived from an EMBL/GenBank/DDBJ whole genome shotgun (WGS) entry which is preliminary data.</text>
</comment>
<keyword evidence="2 4" id="KW-0328">Glycosyltransferase</keyword>
<keyword evidence="3 4" id="KW-0808">Transferase</keyword>
<dbReference type="FunFam" id="3.40.50.2000:FF:000027">
    <property type="entry name" value="Glycosyltransferase"/>
    <property type="match status" value="1"/>
</dbReference>
<evidence type="ECO:0000256" key="5">
    <source>
        <dbReference type="RuleBase" id="RU362057"/>
    </source>
</evidence>
<dbReference type="Proteomes" id="UP001187192">
    <property type="component" value="Unassembled WGS sequence"/>
</dbReference>
<dbReference type="InterPro" id="IPR002213">
    <property type="entry name" value="UDP_glucos_trans"/>
</dbReference>
<dbReference type="InterPro" id="IPR035595">
    <property type="entry name" value="UDP_glycos_trans_CS"/>
</dbReference>
<dbReference type="Pfam" id="PF26168">
    <property type="entry name" value="Glyco_transf_N"/>
    <property type="match status" value="1"/>
</dbReference>
<dbReference type="PROSITE" id="PS00375">
    <property type="entry name" value="UDPGT"/>
    <property type="match status" value="1"/>
</dbReference>
<evidence type="ECO:0000256" key="2">
    <source>
        <dbReference type="ARBA" id="ARBA00022676"/>
    </source>
</evidence>
<evidence type="ECO:0000313" key="8">
    <source>
        <dbReference type="Proteomes" id="UP001187192"/>
    </source>
</evidence>
<dbReference type="SUPFAM" id="SSF53756">
    <property type="entry name" value="UDP-Glycosyltransferase/glycogen phosphorylase"/>
    <property type="match status" value="1"/>
</dbReference>
<feature type="domain" description="Glycosyltransferase N-terminal" evidence="6">
    <location>
        <begin position="17"/>
        <end position="125"/>
    </location>
</feature>
<evidence type="ECO:0000256" key="1">
    <source>
        <dbReference type="ARBA" id="ARBA00009995"/>
    </source>
</evidence>
<evidence type="ECO:0000256" key="4">
    <source>
        <dbReference type="RuleBase" id="RU003718"/>
    </source>
</evidence>
<dbReference type="FunFam" id="3.40.50.2000:FF:000065">
    <property type="entry name" value="Glycosyltransferase"/>
    <property type="match status" value="1"/>
</dbReference>
<dbReference type="GO" id="GO:0080044">
    <property type="term" value="F:quercetin 7-O-glucosyltransferase activity"/>
    <property type="evidence" value="ECO:0007669"/>
    <property type="project" value="TreeGrafter"/>
</dbReference>
<keyword evidence="8" id="KW-1185">Reference proteome</keyword>
<dbReference type="Gene3D" id="3.40.50.2000">
    <property type="entry name" value="Glycogen Phosphorylase B"/>
    <property type="match status" value="2"/>
</dbReference>
<dbReference type="PANTHER" id="PTHR11926">
    <property type="entry name" value="GLUCOSYL/GLUCURONOSYL TRANSFERASES"/>
    <property type="match status" value="1"/>
</dbReference>
<dbReference type="Pfam" id="PF00201">
    <property type="entry name" value="UDPGT"/>
    <property type="match status" value="1"/>
</dbReference>
<dbReference type="EC" id="2.4.1.-" evidence="5"/>
<name>A0AA87ZJ32_FICCA</name>
<dbReference type="PANTHER" id="PTHR11926:SF1516">
    <property type="entry name" value="GLYCOSYLTRANSFERASE"/>
    <property type="match status" value="1"/>
</dbReference>
<comment type="similarity">
    <text evidence="1 4">Belongs to the UDP-glycosyltransferase family.</text>
</comment>
<dbReference type="InterPro" id="IPR058980">
    <property type="entry name" value="Glyco_transf_N"/>
</dbReference>
<sequence length="497" mass="55790">MDSAEVVACDSRKPHAVCIPFPVQSHIKAMLKFSKLLHQKGFSITFVNTEFNHNRLLRSTSPDHHHFLSTGFSDNHFCFETIPDGLPPSDPNSTQDTVSLCDSTMKNFSAPFLHLLVKIHNSAKEAGSGVVSPVTCLVADGFMSFAVGSAAQQLGIPLVKFFPIAACGLMGFKQYRPLLEKGFIPLKDESSLTNDFLDILVDWVPEMKGVRLRDLPSFWRITDSHDLLFNFCMQIAEKAFDASAVVIQSFDALERDILDALSSTHPNLYAIGPLQLLLNRLPKDPLKPIQYSLWKEETECPKWLNSHKPNSVIYVNFGSITVFTPQQMVEFGWGLANSSHPFFWVIRPDLIIGESACLPPEFLTETKERSLIASWCPQEDVLNHPSIGGFLTHCGWNSIIESLSCGVPMLCYPFFAEQQTNCRFVCNEWDVGLEIDNDVKRDQVENLVRELMEKEKGKKMRIKAMEWKKLAEEATGTQGSSSINFDNLVSQVLLPTN</sequence>
<dbReference type="CDD" id="cd03784">
    <property type="entry name" value="GT1_Gtf-like"/>
    <property type="match status" value="1"/>
</dbReference>
<reference evidence="7" key="1">
    <citation type="submission" date="2023-07" db="EMBL/GenBank/DDBJ databases">
        <title>draft genome sequence of fig (Ficus carica).</title>
        <authorList>
            <person name="Takahashi T."/>
            <person name="Nishimura K."/>
        </authorList>
    </citation>
    <scope>NUCLEOTIDE SEQUENCE</scope>
</reference>
<organism evidence="7 8">
    <name type="scientific">Ficus carica</name>
    <name type="common">Common fig</name>
    <dbReference type="NCBI Taxonomy" id="3494"/>
    <lineage>
        <taxon>Eukaryota</taxon>
        <taxon>Viridiplantae</taxon>
        <taxon>Streptophyta</taxon>
        <taxon>Embryophyta</taxon>
        <taxon>Tracheophyta</taxon>
        <taxon>Spermatophyta</taxon>
        <taxon>Magnoliopsida</taxon>
        <taxon>eudicotyledons</taxon>
        <taxon>Gunneridae</taxon>
        <taxon>Pentapetalae</taxon>
        <taxon>rosids</taxon>
        <taxon>fabids</taxon>
        <taxon>Rosales</taxon>
        <taxon>Moraceae</taxon>
        <taxon>Ficeae</taxon>
        <taxon>Ficus</taxon>
    </lineage>
</organism>
<protein>
    <recommendedName>
        <fullName evidence="5">Glycosyltransferase</fullName>
        <ecNumber evidence="5">2.4.1.-</ecNumber>
    </recommendedName>
</protein>
<proteinExistence type="inferred from homology"/>
<dbReference type="AlphaFoldDB" id="A0AA87ZJ32"/>
<accession>A0AA87ZJ32</accession>
<dbReference type="EMBL" id="BTGU01000002">
    <property type="protein sequence ID" value="GMN27433.1"/>
    <property type="molecule type" value="Genomic_DNA"/>
</dbReference>
<evidence type="ECO:0000313" key="7">
    <source>
        <dbReference type="EMBL" id="GMN27433.1"/>
    </source>
</evidence>
<dbReference type="GO" id="GO:0080043">
    <property type="term" value="F:quercetin 3-O-glucosyltransferase activity"/>
    <property type="evidence" value="ECO:0007669"/>
    <property type="project" value="TreeGrafter"/>
</dbReference>
<evidence type="ECO:0000256" key="3">
    <source>
        <dbReference type="ARBA" id="ARBA00022679"/>
    </source>
</evidence>
<evidence type="ECO:0000259" key="6">
    <source>
        <dbReference type="Pfam" id="PF26168"/>
    </source>
</evidence>
<gene>
    <name evidence="7" type="ORF">TIFTF001_001639</name>
</gene>